<feature type="transmembrane region" description="Helical" evidence="7">
    <location>
        <begin position="100"/>
        <end position="121"/>
    </location>
</feature>
<dbReference type="GO" id="GO:0005886">
    <property type="term" value="C:plasma membrane"/>
    <property type="evidence" value="ECO:0007669"/>
    <property type="project" value="UniProtKB-SubCell"/>
</dbReference>
<comment type="subcellular location">
    <subcellularLocation>
        <location evidence="1 7">Cell membrane</location>
        <topology evidence="1 7">Multi-pass membrane protein</topology>
    </subcellularLocation>
</comment>
<dbReference type="InterPro" id="IPR035906">
    <property type="entry name" value="MetI-like_sf"/>
</dbReference>
<dbReference type="InterPro" id="IPR000515">
    <property type="entry name" value="MetI-like"/>
</dbReference>
<sequence>MIQFAVRRLFTTLPTLFIVTVLVFALVHLLPGDPARIMLGEGATPESVIALREKLGFDRSLPEQYLRWLADIARLDFGNSLRNLPVTTLIAEKLPITLELAVLSTLLSMVIAVPVGLFSALKPGGLLDRTLTLLALCGISLPTFFAGIILIYIFSVRLAWIPAGGYVSFFENPARNLTLMILPSVTLGAFSAAVLSRYMRSSMLEAMSQDYIRTAAAKGARTFTVVVKHGLRNALVPVVTALGLQLGTLLGGAVVTEQIFSVPGFGNLLVYSVYNRDFLVIQGLVLVIALAVFLVSFLVDLAYAAIDPRIRYQ</sequence>
<dbReference type="Proteomes" id="UP000248326">
    <property type="component" value="Unassembled WGS sequence"/>
</dbReference>
<dbReference type="AlphaFoldDB" id="A0A318S0F6"/>
<dbReference type="PANTHER" id="PTHR43163">
    <property type="entry name" value="DIPEPTIDE TRANSPORT SYSTEM PERMEASE PROTEIN DPPB-RELATED"/>
    <property type="match status" value="1"/>
</dbReference>
<proteinExistence type="inferred from homology"/>
<evidence type="ECO:0000256" key="1">
    <source>
        <dbReference type="ARBA" id="ARBA00004651"/>
    </source>
</evidence>
<dbReference type="PROSITE" id="PS50928">
    <property type="entry name" value="ABC_TM1"/>
    <property type="match status" value="1"/>
</dbReference>
<dbReference type="OrthoDB" id="9773221at2"/>
<keyword evidence="2 7" id="KW-0813">Transport</keyword>
<name>A0A318S0F6_9DEIO</name>
<keyword evidence="6 7" id="KW-0472">Membrane</keyword>
<reference evidence="9 10" key="1">
    <citation type="submission" date="2018-06" db="EMBL/GenBank/DDBJ databases">
        <title>Genomic Encyclopedia of Type Strains, Phase IV (KMG-IV): sequencing the most valuable type-strain genomes for metagenomic binning, comparative biology and taxonomic classification.</title>
        <authorList>
            <person name="Goeker M."/>
        </authorList>
    </citation>
    <scope>NUCLEOTIDE SEQUENCE [LARGE SCALE GENOMIC DNA]</scope>
    <source>
        <strain evidence="9 10">DSM 18048</strain>
    </source>
</reference>
<keyword evidence="10" id="KW-1185">Reference proteome</keyword>
<feature type="transmembrane region" description="Helical" evidence="7">
    <location>
        <begin position="174"/>
        <end position="195"/>
    </location>
</feature>
<comment type="caution">
    <text evidence="9">The sequence shown here is derived from an EMBL/GenBank/DDBJ whole genome shotgun (WGS) entry which is preliminary data.</text>
</comment>
<evidence type="ECO:0000313" key="10">
    <source>
        <dbReference type="Proteomes" id="UP000248326"/>
    </source>
</evidence>
<protein>
    <submittedName>
        <fullName evidence="9">Peptide/nickel transport system permease protein</fullName>
    </submittedName>
</protein>
<evidence type="ECO:0000259" key="8">
    <source>
        <dbReference type="PROSITE" id="PS50928"/>
    </source>
</evidence>
<feature type="domain" description="ABC transmembrane type-1" evidence="8">
    <location>
        <begin position="94"/>
        <end position="303"/>
    </location>
</feature>
<dbReference type="EMBL" id="QJSX01000018">
    <property type="protein sequence ID" value="PYE50386.1"/>
    <property type="molecule type" value="Genomic_DNA"/>
</dbReference>
<feature type="transmembrane region" description="Helical" evidence="7">
    <location>
        <begin position="133"/>
        <end position="154"/>
    </location>
</feature>
<dbReference type="InterPro" id="IPR045621">
    <property type="entry name" value="BPD_transp_1_N"/>
</dbReference>
<dbReference type="RefSeq" id="WP_110888346.1">
    <property type="nucleotide sequence ID" value="NZ_QJSX01000018.1"/>
</dbReference>
<evidence type="ECO:0000256" key="2">
    <source>
        <dbReference type="ARBA" id="ARBA00022448"/>
    </source>
</evidence>
<organism evidence="9 10">
    <name type="scientific">Deinococcus yavapaiensis KR-236</name>
    <dbReference type="NCBI Taxonomy" id="694435"/>
    <lineage>
        <taxon>Bacteria</taxon>
        <taxon>Thermotogati</taxon>
        <taxon>Deinococcota</taxon>
        <taxon>Deinococci</taxon>
        <taxon>Deinococcales</taxon>
        <taxon>Deinococcaceae</taxon>
        <taxon>Deinococcus</taxon>
    </lineage>
</organism>
<gene>
    <name evidence="9" type="ORF">DES52_1183</name>
</gene>
<dbReference type="Pfam" id="PF19300">
    <property type="entry name" value="BPD_transp_1_N"/>
    <property type="match status" value="1"/>
</dbReference>
<evidence type="ECO:0000256" key="3">
    <source>
        <dbReference type="ARBA" id="ARBA00022475"/>
    </source>
</evidence>
<feature type="transmembrane region" description="Helical" evidence="7">
    <location>
        <begin position="280"/>
        <end position="306"/>
    </location>
</feature>
<feature type="transmembrane region" description="Helical" evidence="7">
    <location>
        <begin position="12"/>
        <end position="30"/>
    </location>
</feature>
<comment type="similarity">
    <text evidence="7">Belongs to the binding-protein-dependent transport system permease family.</text>
</comment>
<feature type="transmembrane region" description="Helical" evidence="7">
    <location>
        <begin position="234"/>
        <end position="260"/>
    </location>
</feature>
<dbReference type="SUPFAM" id="SSF161098">
    <property type="entry name" value="MetI-like"/>
    <property type="match status" value="1"/>
</dbReference>
<keyword evidence="3" id="KW-1003">Cell membrane</keyword>
<accession>A0A318S0F6</accession>
<dbReference type="Pfam" id="PF00528">
    <property type="entry name" value="BPD_transp_1"/>
    <property type="match status" value="1"/>
</dbReference>
<evidence type="ECO:0000313" key="9">
    <source>
        <dbReference type="EMBL" id="PYE50386.1"/>
    </source>
</evidence>
<evidence type="ECO:0000256" key="4">
    <source>
        <dbReference type="ARBA" id="ARBA00022692"/>
    </source>
</evidence>
<keyword evidence="4 7" id="KW-0812">Transmembrane</keyword>
<dbReference type="CDD" id="cd06261">
    <property type="entry name" value="TM_PBP2"/>
    <property type="match status" value="1"/>
</dbReference>
<dbReference type="GO" id="GO:0071916">
    <property type="term" value="F:dipeptide transmembrane transporter activity"/>
    <property type="evidence" value="ECO:0007669"/>
    <property type="project" value="TreeGrafter"/>
</dbReference>
<keyword evidence="5 7" id="KW-1133">Transmembrane helix</keyword>
<evidence type="ECO:0000256" key="7">
    <source>
        <dbReference type="RuleBase" id="RU363032"/>
    </source>
</evidence>
<dbReference type="PANTHER" id="PTHR43163:SF6">
    <property type="entry name" value="DIPEPTIDE TRANSPORT SYSTEM PERMEASE PROTEIN DPPB-RELATED"/>
    <property type="match status" value="1"/>
</dbReference>
<evidence type="ECO:0000256" key="5">
    <source>
        <dbReference type="ARBA" id="ARBA00022989"/>
    </source>
</evidence>
<dbReference type="Gene3D" id="1.10.3720.10">
    <property type="entry name" value="MetI-like"/>
    <property type="match status" value="1"/>
</dbReference>
<evidence type="ECO:0000256" key="6">
    <source>
        <dbReference type="ARBA" id="ARBA00023136"/>
    </source>
</evidence>